<feature type="transmembrane region" description="Helical" evidence="1">
    <location>
        <begin position="70"/>
        <end position="94"/>
    </location>
</feature>
<proteinExistence type="predicted"/>
<gene>
    <name evidence="2" type="ORF">TTHERM_00083940</name>
</gene>
<evidence type="ECO:0000313" key="2">
    <source>
        <dbReference type="EMBL" id="EAR92395.1"/>
    </source>
</evidence>
<keyword evidence="1 2" id="KW-0812">Transmembrane</keyword>
<keyword evidence="1" id="KW-0472">Membrane</keyword>
<sequence>MNKEEIETNEELDKKNEIEFRDEIEQKDVSPVEVKTKKPNKNFSSFLVIQLQCLLVAIITTGLMQLSNHLAIYLIYCCPMYFLIVFIQYACCWYGEYKFSFFFDLCSFVVFIVSLPVFFGIFFGCFHPTASVELVQAQNCQMIGQLSNFIENTEKYSILYINFEYEGQKYLGQACASNFHESHIFNKIPAYLFYSKYEGINCGPTDGNRTDPQYPYSRFLSQDNINQIDVEDKQRFLARISTAAGCSRDYKWSQVKIASWLCQSRGYDVEKLMEPQSCYVNFYKGIKAVESGIQRSPMRDSSNFPLITYQPSAYFPVSDLVCLIVFTYYSWILSLSCIFHRTTKCILRKIKQRNKQAIPDLQQKSDPQSVQQIQLEQQNKEILNTIHQEQISFKMTNNVEDIQGQQQLSNPMTQYQKRYHFLSDLNQVPVLPIGSDGNKDDIVKIAQKKDNQQKYPLL</sequence>
<evidence type="ECO:0000256" key="1">
    <source>
        <dbReference type="SAM" id="Phobius"/>
    </source>
</evidence>
<accession>Q236V5</accession>
<feature type="transmembrane region" description="Helical" evidence="1">
    <location>
        <begin position="43"/>
        <end position="64"/>
    </location>
</feature>
<dbReference type="Proteomes" id="UP000009168">
    <property type="component" value="Unassembled WGS sequence"/>
</dbReference>
<dbReference type="HOGENOM" id="CLU_033302_0_0_1"/>
<feature type="transmembrane region" description="Helical" evidence="1">
    <location>
        <begin position="101"/>
        <end position="123"/>
    </location>
</feature>
<dbReference type="GeneID" id="7824295"/>
<reference evidence="3" key="1">
    <citation type="journal article" date="2006" name="PLoS Biol.">
        <title>Macronuclear genome sequence of the ciliate Tetrahymena thermophila, a model eukaryote.</title>
        <authorList>
            <person name="Eisen J.A."/>
            <person name="Coyne R.S."/>
            <person name="Wu M."/>
            <person name="Wu D."/>
            <person name="Thiagarajan M."/>
            <person name="Wortman J.R."/>
            <person name="Badger J.H."/>
            <person name="Ren Q."/>
            <person name="Amedeo P."/>
            <person name="Jones K.M."/>
            <person name="Tallon L.J."/>
            <person name="Delcher A.L."/>
            <person name="Salzberg S.L."/>
            <person name="Silva J.C."/>
            <person name="Haas B.J."/>
            <person name="Majoros W.H."/>
            <person name="Farzad M."/>
            <person name="Carlton J.M."/>
            <person name="Smith R.K. Jr."/>
            <person name="Garg J."/>
            <person name="Pearlman R.E."/>
            <person name="Karrer K.M."/>
            <person name="Sun L."/>
            <person name="Manning G."/>
            <person name="Elde N.C."/>
            <person name="Turkewitz A.P."/>
            <person name="Asai D.J."/>
            <person name="Wilkes D.E."/>
            <person name="Wang Y."/>
            <person name="Cai H."/>
            <person name="Collins K."/>
            <person name="Stewart B.A."/>
            <person name="Lee S.R."/>
            <person name="Wilamowska K."/>
            <person name="Weinberg Z."/>
            <person name="Ruzzo W.L."/>
            <person name="Wloga D."/>
            <person name="Gaertig J."/>
            <person name="Frankel J."/>
            <person name="Tsao C.-C."/>
            <person name="Gorovsky M.A."/>
            <person name="Keeling P.J."/>
            <person name="Waller R.F."/>
            <person name="Patron N.J."/>
            <person name="Cherry J.M."/>
            <person name="Stover N.A."/>
            <person name="Krieger C.J."/>
            <person name="del Toro C."/>
            <person name="Ryder H.F."/>
            <person name="Williamson S.C."/>
            <person name="Barbeau R.A."/>
            <person name="Hamilton E.P."/>
            <person name="Orias E."/>
        </authorList>
    </citation>
    <scope>NUCLEOTIDE SEQUENCE [LARGE SCALE GENOMIC DNA]</scope>
    <source>
        <strain evidence="3">SB210</strain>
    </source>
</reference>
<dbReference type="AlphaFoldDB" id="Q236V5"/>
<dbReference type="InParanoid" id="Q236V5"/>
<dbReference type="RefSeq" id="XP_001012640.1">
    <property type="nucleotide sequence ID" value="XM_001012640.1"/>
</dbReference>
<dbReference type="KEGG" id="tet:TTHERM_00083940"/>
<dbReference type="EMBL" id="GG662749">
    <property type="protein sequence ID" value="EAR92395.1"/>
    <property type="molecule type" value="Genomic_DNA"/>
</dbReference>
<evidence type="ECO:0000313" key="3">
    <source>
        <dbReference type="Proteomes" id="UP000009168"/>
    </source>
</evidence>
<dbReference type="OrthoDB" id="324564at2759"/>
<feature type="transmembrane region" description="Helical" evidence="1">
    <location>
        <begin position="313"/>
        <end position="339"/>
    </location>
</feature>
<keyword evidence="1" id="KW-1133">Transmembrane helix</keyword>
<organism evidence="2 3">
    <name type="scientific">Tetrahymena thermophila (strain SB210)</name>
    <dbReference type="NCBI Taxonomy" id="312017"/>
    <lineage>
        <taxon>Eukaryota</taxon>
        <taxon>Sar</taxon>
        <taxon>Alveolata</taxon>
        <taxon>Ciliophora</taxon>
        <taxon>Intramacronucleata</taxon>
        <taxon>Oligohymenophorea</taxon>
        <taxon>Hymenostomatida</taxon>
        <taxon>Tetrahymenina</taxon>
        <taxon>Tetrahymenidae</taxon>
        <taxon>Tetrahymena</taxon>
    </lineage>
</organism>
<keyword evidence="3" id="KW-1185">Reference proteome</keyword>
<name>Q236V5_TETTS</name>
<protein>
    <submittedName>
        <fullName evidence="2">Transmembrane protein, putative</fullName>
    </submittedName>
</protein>